<accession>A0A918L8M9</accession>
<evidence type="ECO:0000313" key="5">
    <source>
        <dbReference type="EMBL" id="GGS21424.1"/>
    </source>
</evidence>
<sequence length="483" mass="49538">MLEPAYQADVVVVGAGVAGLAAAHRLISQGVSAVVLEAAPVTGGRMATEKVDGFRLDRIGQLLSTACPELRLTPGLDGLALRPFASGALVHSEGLHHRVTAPLGAGGARGALHAVRALTSAPRSAQSDPVARRHGVITGWPGAMPWPLPRAAARASVTRRGRAGAPPVLGGAVDQARLSAALTRLATTPAERLLARPELPARQALAVRGLPARTVDGVLRPLLAALLADPDLSTSSRAADLALRMFASGRLCLPEGGAETLPALLAKSLPPGTVRTGVRVTAVATNAVTTAQHGVLRCRAVLLATDARAAAELLPGLRVPEFHPVTVVHHAADEPPATGAALLLDADRDGPVAHTAVVSEVDPTRAPAGRTLVSSTVLGPPPPDADAAVRRHLARLYGTSTARWETLAVHHTPEAVPAMRPPHDPRRPVRLLAGLYVCGDHRDTGTVQGALRSGHRVAAAVLADLGARGPMHSAGPPAPARAA</sequence>
<dbReference type="Pfam" id="PF01593">
    <property type="entry name" value="Amino_oxidase"/>
    <property type="match status" value="1"/>
</dbReference>
<reference evidence="5" key="2">
    <citation type="submission" date="2020-09" db="EMBL/GenBank/DDBJ databases">
        <authorList>
            <person name="Sun Q."/>
            <person name="Ohkuma M."/>
        </authorList>
    </citation>
    <scope>NUCLEOTIDE SEQUENCE</scope>
    <source>
        <strain evidence="5">JCM 4234</strain>
    </source>
</reference>
<dbReference type="Gene3D" id="3.50.50.60">
    <property type="entry name" value="FAD/NAD(P)-binding domain"/>
    <property type="match status" value="2"/>
</dbReference>
<feature type="domain" description="Amine oxidase" evidence="4">
    <location>
        <begin position="17"/>
        <end position="462"/>
    </location>
</feature>
<dbReference type="InterPro" id="IPR002937">
    <property type="entry name" value="Amino_oxidase"/>
</dbReference>
<dbReference type="AlphaFoldDB" id="A0A918L8M9"/>
<keyword evidence="6" id="KW-1185">Reference proteome</keyword>
<evidence type="ECO:0000256" key="3">
    <source>
        <dbReference type="PIRSR" id="PIRSR601613-1"/>
    </source>
</evidence>
<dbReference type="SUPFAM" id="SSF51905">
    <property type="entry name" value="FAD/NAD(P)-binding domain"/>
    <property type="match status" value="1"/>
</dbReference>
<comment type="caution">
    <text evidence="5">The sequence shown here is derived from an EMBL/GenBank/DDBJ whole genome shotgun (WGS) entry which is preliminary data.</text>
</comment>
<dbReference type="EMBL" id="BMSL01000001">
    <property type="protein sequence ID" value="GGS21424.1"/>
    <property type="molecule type" value="Genomic_DNA"/>
</dbReference>
<dbReference type="InterPro" id="IPR036188">
    <property type="entry name" value="FAD/NAD-bd_sf"/>
</dbReference>
<reference evidence="5" key="1">
    <citation type="journal article" date="2014" name="Int. J. Syst. Evol. Microbiol.">
        <title>Complete genome sequence of Corynebacterium casei LMG S-19264T (=DSM 44701T), isolated from a smear-ripened cheese.</title>
        <authorList>
            <consortium name="US DOE Joint Genome Institute (JGI-PGF)"/>
            <person name="Walter F."/>
            <person name="Albersmeier A."/>
            <person name="Kalinowski J."/>
            <person name="Ruckert C."/>
        </authorList>
    </citation>
    <scope>NUCLEOTIDE SEQUENCE</scope>
    <source>
        <strain evidence="5">JCM 4234</strain>
    </source>
</reference>
<evidence type="ECO:0000259" key="4">
    <source>
        <dbReference type="Pfam" id="PF01593"/>
    </source>
</evidence>
<feature type="binding site" evidence="3">
    <location>
        <begin position="37"/>
        <end position="38"/>
    </location>
    <ligand>
        <name>FAD</name>
        <dbReference type="ChEBI" id="CHEBI:57692"/>
    </ligand>
</feature>
<dbReference type="Gene3D" id="3.90.660.20">
    <property type="entry name" value="Protoporphyrinogen oxidase, mitochondrial, domain 2"/>
    <property type="match status" value="1"/>
</dbReference>
<protein>
    <submittedName>
        <fullName evidence="5">Oxidoreductase</fullName>
    </submittedName>
</protein>
<dbReference type="Proteomes" id="UP000653493">
    <property type="component" value="Unassembled WGS sequence"/>
</dbReference>
<evidence type="ECO:0000256" key="2">
    <source>
        <dbReference type="ARBA" id="ARBA00023002"/>
    </source>
</evidence>
<proteinExistence type="predicted"/>
<dbReference type="GO" id="GO:0016491">
    <property type="term" value="F:oxidoreductase activity"/>
    <property type="evidence" value="ECO:0007669"/>
    <property type="project" value="UniProtKB-KW"/>
</dbReference>
<organism evidence="5 6">
    <name type="scientific">Streptomyces griseoviridis</name>
    <dbReference type="NCBI Taxonomy" id="45398"/>
    <lineage>
        <taxon>Bacteria</taxon>
        <taxon>Bacillati</taxon>
        <taxon>Actinomycetota</taxon>
        <taxon>Actinomycetes</taxon>
        <taxon>Kitasatosporales</taxon>
        <taxon>Streptomycetaceae</taxon>
        <taxon>Streptomyces</taxon>
    </lineage>
</organism>
<gene>
    <name evidence="5" type="ORF">GCM10010238_07160</name>
</gene>
<evidence type="ECO:0000256" key="1">
    <source>
        <dbReference type="ARBA" id="ARBA00001974"/>
    </source>
</evidence>
<comment type="cofactor">
    <cofactor evidence="1">
        <name>FAD</name>
        <dbReference type="ChEBI" id="CHEBI:57692"/>
    </cofactor>
</comment>
<evidence type="ECO:0000313" key="6">
    <source>
        <dbReference type="Proteomes" id="UP000653493"/>
    </source>
</evidence>
<dbReference type="PRINTS" id="PR00757">
    <property type="entry name" value="AMINEOXDASEF"/>
</dbReference>
<keyword evidence="2" id="KW-0560">Oxidoreductase</keyword>
<name>A0A918L8M9_STRGD</name>
<dbReference type="PANTHER" id="PTHR42841">
    <property type="entry name" value="AMINE OXIDASE"/>
    <property type="match status" value="1"/>
</dbReference>
<dbReference type="InterPro" id="IPR001613">
    <property type="entry name" value="Flavin_amine_oxidase"/>
</dbReference>